<reference evidence="2" key="1">
    <citation type="submission" date="2021-06" db="EMBL/GenBank/DDBJ databases">
        <authorList>
            <person name="Hodson N. C."/>
            <person name="Mongue J. A."/>
            <person name="Jaron S. K."/>
        </authorList>
    </citation>
    <scope>NUCLEOTIDE SEQUENCE</scope>
</reference>
<sequence>MWAILLRNSQPYRKMEGLKGNGDVVHSWAGDLNSEIVAFRYSGFTYTYLHNITCAYRHSKMITGKVYLIGIILLVLIATSNSFSPQLRAAEPLKSPETMWRGNNKGRITSRRPKVTVKGQRQDCVEDDNSYGDQYSMC</sequence>
<evidence type="ECO:0000313" key="3">
    <source>
        <dbReference type="Proteomes" id="UP000708208"/>
    </source>
</evidence>
<dbReference type="EMBL" id="CAJVCH010307982">
    <property type="protein sequence ID" value="CAG7785948.1"/>
    <property type="molecule type" value="Genomic_DNA"/>
</dbReference>
<dbReference type="AlphaFoldDB" id="A0A8J2KC10"/>
<accession>A0A8J2KC10</accession>
<dbReference type="Proteomes" id="UP000708208">
    <property type="component" value="Unassembled WGS sequence"/>
</dbReference>
<keyword evidence="1" id="KW-0472">Membrane</keyword>
<name>A0A8J2KC10_9HEXA</name>
<gene>
    <name evidence="2" type="ORF">AFUS01_LOCUS24543</name>
</gene>
<keyword evidence="1" id="KW-0812">Transmembrane</keyword>
<keyword evidence="1" id="KW-1133">Transmembrane helix</keyword>
<feature type="transmembrane region" description="Helical" evidence="1">
    <location>
        <begin position="66"/>
        <end position="84"/>
    </location>
</feature>
<evidence type="ECO:0000313" key="2">
    <source>
        <dbReference type="EMBL" id="CAG7785948.1"/>
    </source>
</evidence>
<comment type="caution">
    <text evidence="2">The sequence shown here is derived from an EMBL/GenBank/DDBJ whole genome shotgun (WGS) entry which is preliminary data.</text>
</comment>
<proteinExistence type="predicted"/>
<evidence type="ECO:0000256" key="1">
    <source>
        <dbReference type="SAM" id="Phobius"/>
    </source>
</evidence>
<keyword evidence="3" id="KW-1185">Reference proteome</keyword>
<organism evidence="2 3">
    <name type="scientific">Allacma fusca</name>
    <dbReference type="NCBI Taxonomy" id="39272"/>
    <lineage>
        <taxon>Eukaryota</taxon>
        <taxon>Metazoa</taxon>
        <taxon>Ecdysozoa</taxon>
        <taxon>Arthropoda</taxon>
        <taxon>Hexapoda</taxon>
        <taxon>Collembola</taxon>
        <taxon>Symphypleona</taxon>
        <taxon>Sminthuridae</taxon>
        <taxon>Allacma</taxon>
    </lineage>
</organism>
<protein>
    <submittedName>
        <fullName evidence="2">Uncharacterized protein</fullName>
    </submittedName>
</protein>